<protein>
    <submittedName>
        <fullName evidence="2">Uncharacterized protein</fullName>
    </submittedName>
</protein>
<evidence type="ECO:0000313" key="3">
    <source>
        <dbReference type="Proteomes" id="UP000682416"/>
    </source>
</evidence>
<dbReference type="EMBL" id="CP074402">
    <property type="protein sequence ID" value="QVJ00046.1"/>
    <property type="molecule type" value="Genomic_DNA"/>
</dbReference>
<dbReference type="KEGG" id="nec:KGD82_13875"/>
<evidence type="ECO:0000313" key="2">
    <source>
        <dbReference type="EMBL" id="QVJ00046.1"/>
    </source>
</evidence>
<keyword evidence="3" id="KW-1185">Reference proteome</keyword>
<gene>
    <name evidence="2" type="ORF">KGD82_13875</name>
</gene>
<accession>A0A975L7Q4</accession>
<dbReference type="RefSeq" id="WP_378748364.1">
    <property type="nucleotide sequence ID" value="NZ_CBDRIY010000055.1"/>
</dbReference>
<name>A0A975L7Q4_9ACTN</name>
<dbReference type="AlphaFoldDB" id="A0A975L7Q4"/>
<proteinExistence type="predicted"/>
<evidence type="ECO:0000256" key="1">
    <source>
        <dbReference type="SAM" id="MobiDB-lite"/>
    </source>
</evidence>
<dbReference type="Proteomes" id="UP000682416">
    <property type="component" value="Chromosome"/>
</dbReference>
<reference evidence="2" key="1">
    <citation type="submission" date="2021-05" db="EMBL/GenBank/DDBJ databases">
        <authorList>
            <person name="Kaiqin L."/>
            <person name="Jian G."/>
        </authorList>
    </citation>
    <scope>NUCLEOTIDE SEQUENCE</scope>
    <source>
        <strain evidence="2">HDS5</strain>
    </source>
</reference>
<organism evidence="2 3">
    <name type="scientific">Nocardiopsis eucommiae</name>
    <dbReference type="NCBI Taxonomy" id="2831970"/>
    <lineage>
        <taxon>Bacteria</taxon>
        <taxon>Bacillati</taxon>
        <taxon>Actinomycetota</taxon>
        <taxon>Actinomycetes</taxon>
        <taxon>Streptosporangiales</taxon>
        <taxon>Nocardiopsidaceae</taxon>
        <taxon>Nocardiopsis</taxon>
    </lineage>
</organism>
<feature type="region of interest" description="Disordered" evidence="1">
    <location>
        <begin position="1"/>
        <end position="51"/>
    </location>
</feature>
<sequence>MDDRPRRREKPRGRTDTVGTAPSFVRFARDGPSSRSTGETPTRIGGETQAS</sequence>